<feature type="transmembrane region" description="Helical" evidence="4">
    <location>
        <begin position="311"/>
        <end position="333"/>
    </location>
</feature>
<protein>
    <submittedName>
        <fullName evidence="6">Permease of the major facilitator superfamily</fullName>
    </submittedName>
</protein>
<feature type="transmembrane region" description="Helical" evidence="4">
    <location>
        <begin position="168"/>
        <end position="189"/>
    </location>
</feature>
<feature type="transmembrane region" description="Helical" evidence="4">
    <location>
        <begin position="222"/>
        <end position="243"/>
    </location>
</feature>
<sequence>MVQKELHFFRDNFRWLAGGFLLLMFSSFGQSFFIGLAGNELRAKFNLSGGAFGLIYMIATLASAAVLPWLGRSLDLMPSWKVTRFVMPLLALACLLLAFAPHVAVLVVAIFLLRLFGQGMMTEIAYTDVGRWFVASRGLAMAMVTPGLQAGTALLPIAYALISASLGWQATWAASAAFLVLACPGLLALTRVERVPHARESLVAGRTARDWSRSEVARDPMLYLLLAGTLAPPFIGTTIFFHQGYFIELRGYDPISFAAAFPVMAVSTIVFGFVCGHLVDRFGAIRLLPWFLVPLAVASATAALITPLWGIYVFMFLLGISNGFTSTLLGALWPEVYGVANLGGIRAMTVSAMVLATALGPGLTGILIDLGVDLPEQLLWMSGWCLLSSLLLAYAAKAIARREYPHVSD</sequence>
<keyword evidence="1 4" id="KW-0812">Transmembrane</keyword>
<organism evidence="6 7">
    <name type="scientific">Sphingobium fuliginis (strain ATCC 27551)</name>
    <dbReference type="NCBI Taxonomy" id="336203"/>
    <lineage>
        <taxon>Bacteria</taxon>
        <taxon>Pseudomonadati</taxon>
        <taxon>Pseudomonadota</taxon>
        <taxon>Alphaproteobacteria</taxon>
        <taxon>Sphingomonadales</taxon>
        <taxon>Sphingomonadaceae</taxon>
        <taxon>Sphingobium</taxon>
    </lineage>
</organism>
<dbReference type="PANTHER" id="PTHR11360:SF308">
    <property type="entry name" value="BLL3089 PROTEIN"/>
    <property type="match status" value="1"/>
</dbReference>
<dbReference type="InterPro" id="IPR036259">
    <property type="entry name" value="MFS_trans_sf"/>
</dbReference>
<keyword evidence="3 4" id="KW-0472">Membrane</keyword>
<comment type="caution">
    <text evidence="6">The sequence shown here is derived from an EMBL/GenBank/DDBJ whole genome shotgun (WGS) entry which is preliminary data.</text>
</comment>
<accession>A0A292ZB73</accession>
<dbReference type="InterPro" id="IPR020846">
    <property type="entry name" value="MFS_dom"/>
</dbReference>
<dbReference type="PANTHER" id="PTHR11360">
    <property type="entry name" value="MONOCARBOXYLATE TRANSPORTER"/>
    <property type="match status" value="1"/>
</dbReference>
<dbReference type="SUPFAM" id="SSF103473">
    <property type="entry name" value="MFS general substrate transporter"/>
    <property type="match status" value="1"/>
</dbReference>
<dbReference type="Pfam" id="PF07690">
    <property type="entry name" value="MFS_1"/>
    <property type="match status" value="1"/>
</dbReference>
<feature type="transmembrane region" description="Helical" evidence="4">
    <location>
        <begin position="15"/>
        <end position="37"/>
    </location>
</feature>
<reference evidence="6 7" key="1">
    <citation type="journal article" date="2013" name="Biodegradation">
        <title>Occurrence of 4-tert-butylphenol (4-t-BP) biodegradation in an aquatic sample caused by the presence of Spirodela polyrrhiza and isolation of a 4-t-BP-utilizing bacterium.</title>
        <authorList>
            <person name="Ogata Y."/>
            <person name="Toyama T."/>
            <person name="Yu N."/>
            <person name="Wang X."/>
            <person name="Sei K."/>
            <person name="Ike M."/>
        </authorList>
    </citation>
    <scope>NUCLEOTIDE SEQUENCE [LARGE SCALE GENOMIC DNA]</scope>
    <source>
        <strain evidence="6 7">OMI</strain>
    </source>
</reference>
<feature type="transmembrane region" description="Helical" evidence="4">
    <location>
        <begin position="49"/>
        <end position="70"/>
    </location>
</feature>
<reference evidence="6 7" key="2">
    <citation type="journal article" date="2013" name="Environ. Sci. Technol.">
        <title>The 4-tert-butylphenol-utilizing bacterium Sphingobium fuliginis OMI can degrade bisphenols via phenolic ring hydroxylation and meta-cleavage pathway.</title>
        <authorList>
            <person name="Ogata Y."/>
            <person name="Goda S."/>
            <person name="Toyama T."/>
            <person name="Sei K."/>
            <person name="Ike M."/>
        </authorList>
    </citation>
    <scope>NUCLEOTIDE SEQUENCE [LARGE SCALE GENOMIC DNA]</scope>
    <source>
        <strain evidence="6 7">OMI</strain>
    </source>
</reference>
<dbReference type="Gene3D" id="1.20.1250.20">
    <property type="entry name" value="MFS general substrate transporter like domains"/>
    <property type="match status" value="1"/>
</dbReference>
<dbReference type="GO" id="GO:0022857">
    <property type="term" value="F:transmembrane transporter activity"/>
    <property type="evidence" value="ECO:0007669"/>
    <property type="project" value="InterPro"/>
</dbReference>
<feature type="transmembrane region" description="Helical" evidence="4">
    <location>
        <begin position="90"/>
        <end position="117"/>
    </location>
</feature>
<proteinExistence type="predicted"/>
<dbReference type="AlphaFoldDB" id="A0A292ZB73"/>
<keyword evidence="2 4" id="KW-1133">Transmembrane helix</keyword>
<evidence type="ECO:0000256" key="3">
    <source>
        <dbReference type="ARBA" id="ARBA00023136"/>
    </source>
</evidence>
<feature type="transmembrane region" description="Helical" evidence="4">
    <location>
        <begin position="378"/>
        <end position="396"/>
    </location>
</feature>
<gene>
    <name evidence="6" type="ORF">SFOMI_0616</name>
</gene>
<name>A0A292ZB73_SPHSA</name>
<dbReference type="Proteomes" id="UP000221538">
    <property type="component" value="Unassembled WGS sequence"/>
</dbReference>
<dbReference type="PROSITE" id="PS50850">
    <property type="entry name" value="MFS"/>
    <property type="match status" value="1"/>
</dbReference>
<evidence type="ECO:0000313" key="7">
    <source>
        <dbReference type="Proteomes" id="UP000221538"/>
    </source>
</evidence>
<feature type="transmembrane region" description="Helical" evidence="4">
    <location>
        <begin position="287"/>
        <end position="305"/>
    </location>
</feature>
<feature type="transmembrane region" description="Helical" evidence="4">
    <location>
        <begin position="345"/>
        <end position="366"/>
    </location>
</feature>
<dbReference type="InterPro" id="IPR011701">
    <property type="entry name" value="MFS"/>
</dbReference>
<evidence type="ECO:0000256" key="4">
    <source>
        <dbReference type="SAM" id="Phobius"/>
    </source>
</evidence>
<dbReference type="EMBL" id="BEWI01000030">
    <property type="protein sequence ID" value="GAY20094.1"/>
    <property type="molecule type" value="Genomic_DNA"/>
</dbReference>
<evidence type="ECO:0000313" key="6">
    <source>
        <dbReference type="EMBL" id="GAY20094.1"/>
    </source>
</evidence>
<evidence type="ECO:0000256" key="2">
    <source>
        <dbReference type="ARBA" id="ARBA00022989"/>
    </source>
</evidence>
<evidence type="ECO:0000259" key="5">
    <source>
        <dbReference type="PROSITE" id="PS50850"/>
    </source>
</evidence>
<feature type="domain" description="Major facilitator superfamily (MFS) profile" evidence="5">
    <location>
        <begin position="15"/>
        <end position="400"/>
    </location>
</feature>
<dbReference type="InterPro" id="IPR050327">
    <property type="entry name" value="Proton-linked_MCT"/>
</dbReference>
<evidence type="ECO:0000256" key="1">
    <source>
        <dbReference type="ARBA" id="ARBA00022692"/>
    </source>
</evidence>
<feature type="transmembrane region" description="Helical" evidence="4">
    <location>
        <begin position="255"/>
        <end position="275"/>
    </location>
</feature>
<feature type="transmembrane region" description="Helical" evidence="4">
    <location>
        <begin position="138"/>
        <end position="162"/>
    </location>
</feature>